<sequence>MDQTKNEHSVKQNPIVRLFLRHYGNTTCTISQEQYDREKFLFSKVKFNPWILMPAAVIVQFCVGSVYAWSVFNAPIDDAISGDIKISQAPVTFYIAFGMLGFTAALMGPWLERNGPKKALIVSSTAFYIGNLLSALAIYLKYIWLLYFGYGFIGGFGIGLSYITPVAILQKWFPHRRGLAAGVGVCGFGAGSIAVGKIILPIIRLVGLPLTFVVLGSSFFVAMICSALIFRVPEPNHFTKCVTDDKTDESETNATYSSQIKLTLKESLQSVDYFLLYITFFSNILFGLLVISRFSDMITKLFGMASNEASNLVAVNGIFNLFGRLFFSTLSDKIGRKPCFLILLITQMVIIGTFPYYVEHKIYWVFVLSMIVLSTCYGGGFGVLPAFLNDMFGSHNISVCYGLILTAWSFAAIVGGFVFTTVYNYLVATGSGELSDPHPYIINSYWILGFVTIGVIATSLVKSDLKDRLLPPFAGQWLRYRLFRNVIVIKRSGCCPQIEIISAKTYDEMWEEYCKHRHHSPSTKLDAELTCAI</sequence>
<dbReference type="PANTHER" id="PTHR11360:SF317">
    <property type="entry name" value="MAJOR FACILITATOR SUPERFAMILY (MFS) PROFILE DOMAIN-CONTAINING PROTEIN-RELATED"/>
    <property type="match status" value="1"/>
</dbReference>
<dbReference type="InterPro" id="IPR011701">
    <property type="entry name" value="MFS"/>
</dbReference>
<feature type="transmembrane region" description="Helical" evidence="2">
    <location>
        <begin position="440"/>
        <end position="461"/>
    </location>
</feature>
<feature type="transmembrane region" description="Helical" evidence="2">
    <location>
        <begin position="339"/>
        <end position="357"/>
    </location>
</feature>
<dbReference type="Gene3D" id="1.20.1250.20">
    <property type="entry name" value="MFS general substrate transporter like domains"/>
    <property type="match status" value="2"/>
</dbReference>
<dbReference type="GO" id="GO:0022857">
    <property type="term" value="F:transmembrane transporter activity"/>
    <property type="evidence" value="ECO:0007669"/>
    <property type="project" value="InterPro"/>
</dbReference>
<dbReference type="AlphaFoldDB" id="A0A9Q0MSG7"/>
<name>A0A9Q0MSG7_9DIPT</name>
<feature type="transmembrane region" description="Helical" evidence="2">
    <location>
        <begin position="146"/>
        <end position="167"/>
    </location>
</feature>
<dbReference type="PANTHER" id="PTHR11360">
    <property type="entry name" value="MONOCARBOXYLATE TRANSPORTER"/>
    <property type="match status" value="1"/>
</dbReference>
<feature type="transmembrane region" description="Helical" evidence="2">
    <location>
        <begin position="206"/>
        <end position="230"/>
    </location>
</feature>
<evidence type="ECO:0000259" key="3">
    <source>
        <dbReference type="PROSITE" id="PS50850"/>
    </source>
</evidence>
<dbReference type="SUPFAM" id="SSF103473">
    <property type="entry name" value="MFS general substrate transporter"/>
    <property type="match status" value="1"/>
</dbReference>
<keyword evidence="2" id="KW-0472">Membrane</keyword>
<proteinExistence type="predicted"/>
<evidence type="ECO:0000313" key="4">
    <source>
        <dbReference type="EMBL" id="KAJ6637195.1"/>
    </source>
</evidence>
<evidence type="ECO:0000256" key="2">
    <source>
        <dbReference type="SAM" id="Phobius"/>
    </source>
</evidence>
<reference evidence="4" key="1">
    <citation type="submission" date="2022-07" db="EMBL/GenBank/DDBJ databases">
        <authorList>
            <person name="Trinca V."/>
            <person name="Uliana J.V.C."/>
            <person name="Torres T.T."/>
            <person name="Ward R.J."/>
            <person name="Monesi N."/>
        </authorList>
    </citation>
    <scope>NUCLEOTIDE SEQUENCE</scope>
    <source>
        <strain evidence="4">HSMRA1968</strain>
        <tissue evidence="4">Whole embryos</tissue>
    </source>
</reference>
<feature type="transmembrane region" description="Helical" evidence="2">
    <location>
        <begin position="363"/>
        <end position="387"/>
    </location>
</feature>
<organism evidence="4 5">
    <name type="scientific">Pseudolycoriella hygida</name>
    <dbReference type="NCBI Taxonomy" id="35572"/>
    <lineage>
        <taxon>Eukaryota</taxon>
        <taxon>Metazoa</taxon>
        <taxon>Ecdysozoa</taxon>
        <taxon>Arthropoda</taxon>
        <taxon>Hexapoda</taxon>
        <taxon>Insecta</taxon>
        <taxon>Pterygota</taxon>
        <taxon>Neoptera</taxon>
        <taxon>Endopterygota</taxon>
        <taxon>Diptera</taxon>
        <taxon>Nematocera</taxon>
        <taxon>Sciaroidea</taxon>
        <taxon>Sciaridae</taxon>
        <taxon>Pseudolycoriella</taxon>
    </lineage>
</organism>
<feature type="transmembrane region" description="Helical" evidence="2">
    <location>
        <begin position="274"/>
        <end position="294"/>
    </location>
</feature>
<keyword evidence="2" id="KW-0812">Transmembrane</keyword>
<evidence type="ECO:0000256" key="1">
    <source>
        <dbReference type="ARBA" id="ARBA00004141"/>
    </source>
</evidence>
<dbReference type="Pfam" id="PF07690">
    <property type="entry name" value="MFS_1"/>
    <property type="match status" value="1"/>
</dbReference>
<dbReference type="InterPro" id="IPR050327">
    <property type="entry name" value="Proton-linked_MCT"/>
</dbReference>
<dbReference type="OrthoDB" id="410267at2759"/>
<dbReference type="EMBL" id="WJQU01000003">
    <property type="protein sequence ID" value="KAJ6637195.1"/>
    <property type="molecule type" value="Genomic_DNA"/>
</dbReference>
<protein>
    <submittedName>
        <fullName evidence="4">MFS-type transporter YhjX</fullName>
    </submittedName>
</protein>
<dbReference type="PROSITE" id="PS50850">
    <property type="entry name" value="MFS"/>
    <property type="match status" value="1"/>
</dbReference>
<accession>A0A9Q0MSG7</accession>
<feature type="transmembrane region" description="Helical" evidence="2">
    <location>
        <begin position="119"/>
        <end position="140"/>
    </location>
</feature>
<feature type="domain" description="Major facilitator superfamily (MFS) profile" evidence="3">
    <location>
        <begin position="48"/>
        <end position="466"/>
    </location>
</feature>
<comment type="caution">
    <text evidence="4">The sequence shown here is derived from an EMBL/GenBank/DDBJ whole genome shotgun (WGS) entry which is preliminary data.</text>
</comment>
<dbReference type="InterPro" id="IPR020846">
    <property type="entry name" value="MFS_dom"/>
</dbReference>
<feature type="transmembrane region" description="Helical" evidence="2">
    <location>
        <begin position="399"/>
        <end position="420"/>
    </location>
</feature>
<dbReference type="InterPro" id="IPR036259">
    <property type="entry name" value="MFS_trans_sf"/>
</dbReference>
<keyword evidence="2" id="KW-1133">Transmembrane helix</keyword>
<feature type="transmembrane region" description="Helical" evidence="2">
    <location>
        <begin position="179"/>
        <end position="200"/>
    </location>
</feature>
<evidence type="ECO:0000313" key="5">
    <source>
        <dbReference type="Proteomes" id="UP001151699"/>
    </source>
</evidence>
<feature type="transmembrane region" description="Helical" evidence="2">
    <location>
        <begin position="89"/>
        <end position="107"/>
    </location>
</feature>
<dbReference type="CDD" id="cd17353">
    <property type="entry name" value="MFS_OFA_like"/>
    <property type="match status" value="1"/>
</dbReference>
<keyword evidence="5" id="KW-1185">Reference proteome</keyword>
<dbReference type="Proteomes" id="UP001151699">
    <property type="component" value="Chromosome X"/>
</dbReference>
<comment type="subcellular location">
    <subcellularLocation>
        <location evidence="1">Membrane</location>
        <topology evidence="1">Multi-pass membrane protein</topology>
    </subcellularLocation>
</comment>
<gene>
    <name evidence="4" type="primary">yhjX_3</name>
    <name evidence="4" type="ORF">Bhyg_09923</name>
</gene>
<feature type="transmembrane region" description="Helical" evidence="2">
    <location>
        <begin position="309"/>
        <end position="327"/>
    </location>
</feature>
<dbReference type="GO" id="GO:0016020">
    <property type="term" value="C:membrane"/>
    <property type="evidence" value="ECO:0007669"/>
    <property type="project" value="UniProtKB-SubCell"/>
</dbReference>
<feature type="transmembrane region" description="Helical" evidence="2">
    <location>
        <begin position="47"/>
        <end position="69"/>
    </location>
</feature>